<feature type="non-terminal residue" evidence="1">
    <location>
        <position position="1"/>
    </location>
</feature>
<proteinExistence type="predicted"/>
<accession>X1VJY5</accession>
<evidence type="ECO:0000313" key="1">
    <source>
        <dbReference type="EMBL" id="GAJ08245.1"/>
    </source>
</evidence>
<dbReference type="AlphaFoldDB" id="X1VJY5"/>
<name>X1VJY5_9ZZZZ</name>
<comment type="caution">
    <text evidence="1">The sequence shown here is derived from an EMBL/GenBank/DDBJ whole genome shotgun (WGS) entry which is preliminary data.</text>
</comment>
<reference evidence="1" key="1">
    <citation type="journal article" date="2014" name="Front. Microbiol.">
        <title>High frequency of phylogenetically diverse reductive dehalogenase-homologous genes in deep subseafloor sedimentary metagenomes.</title>
        <authorList>
            <person name="Kawai M."/>
            <person name="Futagami T."/>
            <person name="Toyoda A."/>
            <person name="Takaki Y."/>
            <person name="Nishi S."/>
            <person name="Hori S."/>
            <person name="Arai W."/>
            <person name="Tsubouchi T."/>
            <person name="Morono Y."/>
            <person name="Uchiyama I."/>
            <person name="Ito T."/>
            <person name="Fujiyama A."/>
            <person name="Inagaki F."/>
            <person name="Takami H."/>
        </authorList>
    </citation>
    <scope>NUCLEOTIDE SEQUENCE</scope>
    <source>
        <strain evidence="1">Expedition CK06-06</strain>
    </source>
</reference>
<sequence length="33" mass="3995">PLRRKSSKLINFTKDHDQNFINLCIMYDGHEEM</sequence>
<dbReference type="EMBL" id="BARW01031976">
    <property type="protein sequence ID" value="GAJ08245.1"/>
    <property type="molecule type" value="Genomic_DNA"/>
</dbReference>
<protein>
    <submittedName>
        <fullName evidence="1">Uncharacterized protein</fullName>
    </submittedName>
</protein>
<gene>
    <name evidence="1" type="ORF">S12H4_50724</name>
</gene>
<organism evidence="1">
    <name type="scientific">marine sediment metagenome</name>
    <dbReference type="NCBI Taxonomy" id="412755"/>
    <lineage>
        <taxon>unclassified sequences</taxon>
        <taxon>metagenomes</taxon>
        <taxon>ecological metagenomes</taxon>
    </lineage>
</organism>